<name>A0A8J7WLG8_9ACTN</name>
<organism evidence="3 4">
    <name type="scientific">Actinocrinis puniceicyclus</name>
    <dbReference type="NCBI Taxonomy" id="977794"/>
    <lineage>
        <taxon>Bacteria</taxon>
        <taxon>Bacillati</taxon>
        <taxon>Actinomycetota</taxon>
        <taxon>Actinomycetes</taxon>
        <taxon>Catenulisporales</taxon>
        <taxon>Actinospicaceae</taxon>
        <taxon>Actinocrinis</taxon>
    </lineage>
</organism>
<dbReference type="EMBL" id="JAGSXH010000005">
    <property type="protein sequence ID" value="MBS2961907.1"/>
    <property type="molecule type" value="Genomic_DNA"/>
</dbReference>
<accession>A0A8J7WLG8</accession>
<keyword evidence="2" id="KW-1133">Transmembrane helix</keyword>
<feature type="transmembrane region" description="Helical" evidence="2">
    <location>
        <begin position="97"/>
        <end position="117"/>
    </location>
</feature>
<feature type="compositionally biased region" description="Basic and acidic residues" evidence="1">
    <location>
        <begin position="223"/>
        <end position="233"/>
    </location>
</feature>
<evidence type="ECO:0000256" key="1">
    <source>
        <dbReference type="SAM" id="MobiDB-lite"/>
    </source>
</evidence>
<comment type="caution">
    <text evidence="3">The sequence shown here is derived from an EMBL/GenBank/DDBJ whole genome shotgun (WGS) entry which is preliminary data.</text>
</comment>
<keyword evidence="2" id="KW-0472">Membrane</keyword>
<protein>
    <recommendedName>
        <fullName evidence="5">DUF1453 domain-containing protein</fullName>
    </recommendedName>
</protein>
<evidence type="ECO:0000256" key="2">
    <source>
        <dbReference type="SAM" id="Phobius"/>
    </source>
</evidence>
<sequence>MSALETLAVIGVIGYIIFRQVQGEPLRGKRAVLLPAILTVIGFSDLRGNGGHLQPADVTCLVVGVLGSAAIGLGFGVMTRLESRDGCLWAQLPLRGLWLWGAMAAWRVAMIATAAAVHAHVAASSSTLLLTLGVNRLAQAAVIVPRAMAAGVPFAPEQDGKTFMASAFERGRGASQRDVPPVSEAFAQWRSARSDDAQRSEAPAPASASVSAPAPGPASRRAAGRESRMSRRETRIRRAGRGY</sequence>
<reference evidence="3" key="1">
    <citation type="submission" date="2021-04" db="EMBL/GenBank/DDBJ databases">
        <title>Genome based classification of Actinospica acidithermotolerans sp. nov., an actinobacterium isolated from an Indonesian hot spring.</title>
        <authorList>
            <person name="Kusuma A.B."/>
            <person name="Putra K.E."/>
            <person name="Nafisah S."/>
            <person name="Loh J."/>
            <person name="Nouioui I."/>
            <person name="Goodfellow M."/>
        </authorList>
    </citation>
    <scope>NUCLEOTIDE SEQUENCE</scope>
    <source>
        <strain evidence="3">DSM 45618</strain>
    </source>
</reference>
<feature type="transmembrane region" description="Helical" evidence="2">
    <location>
        <begin position="58"/>
        <end position="77"/>
    </location>
</feature>
<keyword evidence="4" id="KW-1185">Reference proteome</keyword>
<evidence type="ECO:0000313" key="3">
    <source>
        <dbReference type="EMBL" id="MBS2961907.1"/>
    </source>
</evidence>
<dbReference type="RefSeq" id="WP_211464032.1">
    <property type="nucleotide sequence ID" value="NZ_JAGSXH010000005.1"/>
</dbReference>
<feature type="compositionally biased region" description="Basic residues" evidence="1">
    <location>
        <begin position="234"/>
        <end position="243"/>
    </location>
</feature>
<keyword evidence="2" id="KW-0812">Transmembrane</keyword>
<dbReference type="Proteomes" id="UP000677913">
    <property type="component" value="Unassembled WGS sequence"/>
</dbReference>
<feature type="region of interest" description="Disordered" evidence="1">
    <location>
        <begin position="189"/>
        <end position="243"/>
    </location>
</feature>
<evidence type="ECO:0008006" key="5">
    <source>
        <dbReference type="Google" id="ProtNLM"/>
    </source>
</evidence>
<feature type="compositionally biased region" description="Low complexity" evidence="1">
    <location>
        <begin position="200"/>
        <end position="221"/>
    </location>
</feature>
<evidence type="ECO:0000313" key="4">
    <source>
        <dbReference type="Proteomes" id="UP000677913"/>
    </source>
</evidence>
<gene>
    <name evidence="3" type="ORF">KGA66_02525</name>
</gene>
<proteinExistence type="predicted"/>
<dbReference type="AlphaFoldDB" id="A0A8J7WLG8"/>